<comment type="caution">
    <text evidence="2">The sequence shown here is derived from an EMBL/GenBank/DDBJ whole genome shotgun (WGS) entry which is preliminary data.</text>
</comment>
<keyword evidence="1" id="KW-0732">Signal</keyword>
<organism evidence="2 3">
    <name type="scientific">Rhynchosporium graminicola</name>
    <dbReference type="NCBI Taxonomy" id="2792576"/>
    <lineage>
        <taxon>Eukaryota</taxon>
        <taxon>Fungi</taxon>
        <taxon>Dikarya</taxon>
        <taxon>Ascomycota</taxon>
        <taxon>Pezizomycotina</taxon>
        <taxon>Leotiomycetes</taxon>
        <taxon>Helotiales</taxon>
        <taxon>Ploettnerulaceae</taxon>
        <taxon>Rhynchosporium</taxon>
    </lineage>
</organism>
<evidence type="ECO:0000256" key="1">
    <source>
        <dbReference type="SAM" id="SignalP"/>
    </source>
</evidence>
<name>A0A1E1LNJ3_9HELO</name>
<protein>
    <submittedName>
        <fullName evidence="2">Uncharacterized protein</fullName>
    </submittedName>
</protein>
<sequence length="83" mass="8730">MYLLQILPFASLFTLSIGGTPSPPPSVHFKCEYPARIGGWNNCAGSDAQWCTDGWCSTHPHCGLGSKAEGVGAGNGFCDCYCA</sequence>
<evidence type="ECO:0000313" key="3">
    <source>
        <dbReference type="Proteomes" id="UP000178129"/>
    </source>
</evidence>
<feature type="chain" id="PRO_5009447358" evidence="1">
    <location>
        <begin position="19"/>
        <end position="83"/>
    </location>
</feature>
<dbReference type="InParanoid" id="A0A1E1LNJ3"/>
<accession>A0A1E1LNJ3</accession>
<gene>
    <name evidence="2" type="ORF">RCO7_11298</name>
</gene>
<keyword evidence="3" id="KW-1185">Reference proteome</keyword>
<dbReference type="Proteomes" id="UP000178129">
    <property type="component" value="Unassembled WGS sequence"/>
</dbReference>
<feature type="signal peptide" evidence="1">
    <location>
        <begin position="1"/>
        <end position="18"/>
    </location>
</feature>
<reference evidence="3" key="1">
    <citation type="submission" date="2016-03" db="EMBL/GenBank/DDBJ databases">
        <authorList>
            <person name="Ploux O."/>
        </authorList>
    </citation>
    <scope>NUCLEOTIDE SEQUENCE [LARGE SCALE GENOMIC DNA]</scope>
    <source>
        <strain evidence="3">UK7</strain>
    </source>
</reference>
<evidence type="ECO:0000313" key="2">
    <source>
        <dbReference type="EMBL" id="CZT12077.1"/>
    </source>
</evidence>
<dbReference type="EMBL" id="FJUW01000068">
    <property type="protein sequence ID" value="CZT12077.1"/>
    <property type="molecule type" value="Genomic_DNA"/>
</dbReference>
<dbReference type="AlphaFoldDB" id="A0A1E1LNJ3"/>
<proteinExistence type="predicted"/>